<dbReference type="PROSITE" id="PS51819">
    <property type="entry name" value="VOC"/>
    <property type="match status" value="1"/>
</dbReference>
<dbReference type="Pfam" id="PF00903">
    <property type="entry name" value="Glyoxalase"/>
    <property type="match status" value="1"/>
</dbReference>
<protein>
    <submittedName>
        <fullName evidence="2">Catechol 2,3-dioxygenase-like lactoylglutathione lyase family enzyme</fullName>
    </submittedName>
</protein>
<comment type="caution">
    <text evidence="2">The sequence shown here is derived from an EMBL/GenBank/DDBJ whole genome shotgun (WGS) entry which is preliminary data.</text>
</comment>
<dbReference type="InterPro" id="IPR004360">
    <property type="entry name" value="Glyas_Fos-R_dOase_dom"/>
</dbReference>
<keyword evidence="3" id="KW-1185">Reference proteome</keyword>
<dbReference type="AlphaFoldDB" id="A0A840L186"/>
<evidence type="ECO:0000313" key="3">
    <source>
        <dbReference type="Proteomes" id="UP000562027"/>
    </source>
</evidence>
<keyword evidence="2" id="KW-0456">Lyase</keyword>
<dbReference type="GO" id="GO:0016829">
    <property type="term" value="F:lyase activity"/>
    <property type="evidence" value="ECO:0007669"/>
    <property type="project" value="UniProtKB-KW"/>
</dbReference>
<dbReference type="InterPro" id="IPR037523">
    <property type="entry name" value="VOC_core"/>
</dbReference>
<gene>
    <name evidence="2" type="ORF">HNP55_000505</name>
</gene>
<keyword evidence="2" id="KW-0223">Dioxygenase</keyword>
<dbReference type="SUPFAM" id="SSF54593">
    <property type="entry name" value="Glyoxalase/Bleomycin resistance protein/Dihydroxybiphenyl dioxygenase"/>
    <property type="match status" value="1"/>
</dbReference>
<dbReference type="GO" id="GO:0051213">
    <property type="term" value="F:dioxygenase activity"/>
    <property type="evidence" value="ECO:0007669"/>
    <property type="project" value="UniProtKB-KW"/>
</dbReference>
<dbReference type="EMBL" id="JACHLP010000001">
    <property type="protein sequence ID" value="MBB4842010.1"/>
    <property type="molecule type" value="Genomic_DNA"/>
</dbReference>
<proteinExistence type="predicted"/>
<evidence type="ECO:0000313" key="2">
    <source>
        <dbReference type="EMBL" id="MBB4842010.1"/>
    </source>
</evidence>
<evidence type="ECO:0000259" key="1">
    <source>
        <dbReference type="PROSITE" id="PS51819"/>
    </source>
</evidence>
<dbReference type="RefSeq" id="WP_184295866.1">
    <property type="nucleotide sequence ID" value="NZ_JACHLP010000001.1"/>
</dbReference>
<feature type="domain" description="VOC" evidence="1">
    <location>
        <begin position="2"/>
        <end position="113"/>
    </location>
</feature>
<accession>A0A840L186</accession>
<organism evidence="2 3">
    <name type="scientific">Roseateles oligotrophus</name>
    <dbReference type="NCBI Taxonomy" id="1769250"/>
    <lineage>
        <taxon>Bacteria</taxon>
        <taxon>Pseudomonadati</taxon>
        <taxon>Pseudomonadota</taxon>
        <taxon>Betaproteobacteria</taxon>
        <taxon>Burkholderiales</taxon>
        <taxon>Sphaerotilaceae</taxon>
        <taxon>Roseateles</taxon>
    </lineage>
</organism>
<reference evidence="2 3" key="1">
    <citation type="submission" date="2020-08" db="EMBL/GenBank/DDBJ databases">
        <title>Functional genomics of gut bacteria from endangered species of beetles.</title>
        <authorList>
            <person name="Carlos-Shanley C."/>
        </authorList>
    </citation>
    <scope>NUCLEOTIDE SEQUENCE [LARGE SCALE GENOMIC DNA]</scope>
    <source>
        <strain evidence="2 3">S00239</strain>
    </source>
</reference>
<dbReference type="Proteomes" id="UP000562027">
    <property type="component" value="Unassembled WGS sequence"/>
</dbReference>
<name>A0A840L186_9BURK</name>
<dbReference type="Gene3D" id="3.10.180.10">
    <property type="entry name" value="2,3-Dihydroxybiphenyl 1,2-Dioxygenase, domain 1"/>
    <property type="match status" value="1"/>
</dbReference>
<sequence>MRLNQITLPALDVEASIAFYQGLGLRLIVKALPHYARLETSDGESTLSLHQTMTAPQGASAVVYFECDELDAQVGQLQARGYAFDQLPRDEPWLWREARLSDPTGNTICLYWAGENRRFPPWRLLG</sequence>
<keyword evidence="2" id="KW-0560">Oxidoreductase</keyword>
<dbReference type="InterPro" id="IPR029068">
    <property type="entry name" value="Glyas_Bleomycin-R_OHBP_Dase"/>
</dbReference>